<evidence type="ECO:0000259" key="2">
    <source>
        <dbReference type="PROSITE" id="PS50828"/>
    </source>
</evidence>
<comment type="caution">
    <text evidence="3">The sequence shown here is derived from an EMBL/GenBank/DDBJ whole genome shotgun (WGS) entry which is preliminary data.</text>
</comment>
<evidence type="ECO:0000313" key="6">
    <source>
        <dbReference type="Proteomes" id="UP000321514"/>
    </source>
</evidence>
<feature type="region of interest" description="Disordered" evidence="1">
    <location>
        <begin position="1"/>
        <end position="72"/>
    </location>
</feature>
<dbReference type="SUPFAM" id="SSF160443">
    <property type="entry name" value="SMR domain-like"/>
    <property type="match status" value="1"/>
</dbReference>
<feature type="compositionally biased region" description="Basic residues" evidence="1">
    <location>
        <begin position="1"/>
        <end position="10"/>
    </location>
</feature>
<feature type="compositionally biased region" description="Basic and acidic residues" evidence="1">
    <location>
        <begin position="30"/>
        <end position="49"/>
    </location>
</feature>
<dbReference type="SMART" id="SM00463">
    <property type="entry name" value="SMR"/>
    <property type="match status" value="1"/>
</dbReference>
<keyword evidence="4" id="KW-0255">Endonuclease</keyword>
<reference evidence="4 5" key="1">
    <citation type="submission" date="2016-10" db="EMBL/GenBank/DDBJ databases">
        <authorList>
            <person name="Varghese N."/>
            <person name="Submissions S."/>
        </authorList>
    </citation>
    <scope>NUCLEOTIDE SEQUENCE [LARGE SCALE GENOMIC DNA]</scope>
    <source>
        <strain evidence="4 5">DSM 16525</strain>
    </source>
</reference>
<keyword evidence="4" id="KW-0540">Nuclease</keyword>
<dbReference type="InterPro" id="IPR002625">
    <property type="entry name" value="Smr_dom"/>
</dbReference>
<dbReference type="EMBL" id="FOIB01000009">
    <property type="protein sequence ID" value="SEU31922.1"/>
    <property type="molecule type" value="Genomic_DNA"/>
</dbReference>
<sequence>MSQHRKPPPPKKKEEAFHNNPFKSAIKGIQEQEKKEKEAQARAAEEARKQKAPPPAAPARKSKAAHESPEDEASLFFSAMDGVAQITHRGEPPKSNPRLPELVDENAEALAELSELVAGGPGEFDIAEVGEHIEGLGPGVDRNLLRSLRRGDFSIQGQLDLHGMTQLEARAALERFLSDSRRARRRCVLVVHGRGLHSKQQLPVLKELLKAWLSQKRINAAVLAFCTARPQDGGTGALYLLLRR</sequence>
<dbReference type="OrthoDB" id="9808881at2"/>
<evidence type="ECO:0000313" key="5">
    <source>
        <dbReference type="Proteomes" id="UP000183760"/>
    </source>
</evidence>
<dbReference type="PANTHER" id="PTHR35562">
    <property type="entry name" value="DNA ENDONUCLEASE SMRA-RELATED"/>
    <property type="match status" value="1"/>
</dbReference>
<dbReference type="STRING" id="1334629.MFUL124B02_18890"/>
<evidence type="ECO:0000313" key="3">
    <source>
        <dbReference type="EMBL" id="GEN09393.1"/>
    </source>
</evidence>
<keyword evidence="5" id="KW-1185">Reference proteome</keyword>
<dbReference type="RefSeq" id="WP_074957427.1">
    <property type="nucleotide sequence ID" value="NZ_BJXR01000034.1"/>
</dbReference>
<dbReference type="GO" id="GO:0004519">
    <property type="term" value="F:endonuclease activity"/>
    <property type="evidence" value="ECO:0007669"/>
    <property type="project" value="UniProtKB-KW"/>
</dbReference>
<gene>
    <name evidence="3" type="ORF">MFU01_44300</name>
    <name evidence="4" type="ORF">SAMN05443572_10944</name>
</gene>
<dbReference type="EMBL" id="BJXR01000034">
    <property type="protein sequence ID" value="GEN09393.1"/>
    <property type="molecule type" value="Genomic_DNA"/>
</dbReference>
<evidence type="ECO:0000313" key="4">
    <source>
        <dbReference type="EMBL" id="SEU31922.1"/>
    </source>
</evidence>
<dbReference type="InterPro" id="IPR036063">
    <property type="entry name" value="Smr_dom_sf"/>
</dbReference>
<keyword evidence="4" id="KW-0378">Hydrolase</keyword>
<protein>
    <submittedName>
        <fullName evidence="4">DNA-nicking endonuclease, Smr domain</fullName>
    </submittedName>
</protein>
<dbReference type="AlphaFoldDB" id="A0A511T711"/>
<dbReference type="Pfam" id="PF01713">
    <property type="entry name" value="Smr"/>
    <property type="match status" value="1"/>
</dbReference>
<dbReference type="Proteomes" id="UP000321514">
    <property type="component" value="Unassembled WGS sequence"/>
</dbReference>
<accession>A0A511T711</accession>
<reference evidence="3 6" key="2">
    <citation type="submission" date="2019-07" db="EMBL/GenBank/DDBJ databases">
        <title>Whole genome shotgun sequence of Myxococcus fulvus NBRC 100333.</title>
        <authorList>
            <person name="Hosoyama A."/>
            <person name="Uohara A."/>
            <person name="Ohji S."/>
            <person name="Ichikawa N."/>
        </authorList>
    </citation>
    <scope>NUCLEOTIDE SEQUENCE [LARGE SCALE GENOMIC DNA]</scope>
    <source>
        <strain evidence="3 6">NBRC 100333</strain>
    </source>
</reference>
<feature type="domain" description="Smr" evidence="2">
    <location>
        <begin position="159"/>
        <end position="243"/>
    </location>
</feature>
<dbReference type="Proteomes" id="UP000183760">
    <property type="component" value="Unassembled WGS sequence"/>
</dbReference>
<dbReference type="Gene3D" id="3.30.1370.110">
    <property type="match status" value="1"/>
</dbReference>
<dbReference type="PROSITE" id="PS50828">
    <property type="entry name" value="SMR"/>
    <property type="match status" value="1"/>
</dbReference>
<proteinExistence type="predicted"/>
<evidence type="ECO:0000256" key="1">
    <source>
        <dbReference type="SAM" id="MobiDB-lite"/>
    </source>
</evidence>
<dbReference type="PANTHER" id="PTHR35562:SF2">
    <property type="entry name" value="DNA ENDONUCLEASE SMRA-RELATED"/>
    <property type="match status" value="1"/>
</dbReference>
<name>A0A511T711_MYXFU</name>
<organism evidence="3 6">
    <name type="scientific">Myxococcus fulvus</name>
    <dbReference type="NCBI Taxonomy" id="33"/>
    <lineage>
        <taxon>Bacteria</taxon>
        <taxon>Pseudomonadati</taxon>
        <taxon>Myxococcota</taxon>
        <taxon>Myxococcia</taxon>
        <taxon>Myxococcales</taxon>
        <taxon>Cystobacterineae</taxon>
        <taxon>Myxococcaceae</taxon>
        <taxon>Myxococcus</taxon>
    </lineage>
</organism>